<dbReference type="GO" id="GO:0000981">
    <property type="term" value="F:DNA-binding transcription factor activity, RNA polymerase II-specific"/>
    <property type="evidence" value="ECO:0007669"/>
    <property type="project" value="InterPro"/>
</dbReference>
<dbReference type="Pfam" id="PF00172">
    <property type="entry name" value="Zn_clus"/>
    <property type="match status" value="1"/>
</dbReference>
<dbReference type="InterPro" id="IPR001138">
    <property type="entry name" value="Zn2Cys6_DnaBD"/>
</dbReference>
<comment type="caution">
    <text evidence="5">The sequence shown here is derived from an EMBL/GenBank/DDBJ whole genome shotgun (WGS) entry which is preliminary data.</text>
</comment>
<accession>A0AAE0PCY8</accession>
<evidence type="ECO:0000313" key="6">
    <source>
        <dbReference type="Proteomes" id="UP001281003"/>
    </source>
</evidence>
<dbReference type="InterPro" id="IPR007219">
    <property type="entry name" value="XnlR_reg_dom"/>
</dbReference>
<dbReference type="InterPro" id="IPR036864">
    <property type="entry name" value="Zn2-C6_fun-type_DNA-bd_sf"/>
</dbReference>
<keyword evidence="6" id="KW-1185">Reference proteome</keyword>
<dbReference type="Proteomes" id="UP001281003">
    <property type="component" value="Unassembled WGS sequence"/>
</dbReference>
<dbReference type="Gene3D" id="4.10.240.10">
    <property type="entry name" value="Zn(2)-C6 fungal-type DNA-binding domain"/>
    <property type="match status" value="1"/>
</dbReference>
<feature type="region of interest" description="Disordered" evidence="3">
    <location>
        <begin position="1"/>
        <end position="33"/>
    </location>
</feature>
<dbReference type="GO" id="GO:0008270">
    <property type="term" value="F:zinc ion binding"/>
    <property type="evidence" value="ECO:0007669"/>
    <property type="project" value="InterPro"/>
</dbReference>
<dbReference type="PROSITE" id="PS50048">
    <property type="entry name" value="ZN2_CY6_FUNGAL_2"/>
    <property type="match status" value="1"/>
</dbReference>
<protein>
    <recommendedName>
        <fullName evidence="4">Zn(2)-C6 fungal-type domain-containing protein</fullName>
    </recommendedName>
</protein>
<evidence type="ECO:0000313" key="5">
    <source>
        <dbReference type="EMBL" id="KAK3397574.1"/>
    </source>
</evidence>
<dbReference type="Pfam" id="PF04082">
    <property type="entry name" value="Fungal_trans"/>
    <property type="match status" value="1"/>
</dbReference>
<dbReference type="PANTHER" id="PTHR47785:SF6">
    <property type="entry name" value="ZN(II)2CYS6 TRANSCRIPTION FACTOR (EUROFUNG)"/>
    <property type="match status" value="1"/>
</dbReference>
<reference evidence="5" key="1">
    <citation type="journal article" date="2023" name="Mol. Phylogenet. Evol.">
        <title>Genome-scale phylogeny and comparative genomics of the fungal order Sordariales.</title>
        <authorList>
            <person name="Hensen N."/>
            <person name="Bonometti L."/>
            <person name="Westerberg I."/>
            <person name="Brannstrom I.O."/>
            <person name="Guillou S."/>
            <person name="Cros-Aarteil S."/>
            <person name="Calhoun S."/>
            <person name="Haridas S."/>
            <person name="Kuo A."/>
            <person name="Mondo S."/>
            <person name="Pangilinan J."/>
            <person name="Riley R."/>
            <person name="LaButti K."/>
            <person name="Andreopoulos B."/>
            <person name="Lipzen A."/>
            <person name="Chen C."/>
            <person name="Yan M."/>
            <person name="Daum C."/>
            <person name="Ng V."/>
            <person name="Clum A."/>
            <person name="Steindorff A."/>
            <person name="Ohm R.A."/>
            <person name="Martin F."/>
            <person name="Silar P."/>
            <person name="Natvig D.O."/>
            <person name="Lalanne C."/>
            <person name="Gautier V."/>
            <person name="Ament-Velasquez S.L."/>
            <person name="Kruys A."/>
            <person name="Hutchinson M.I."/>
            <person name="Powell A.J."/>
            <person name="Barry K."/>
            <person name="Miller A.N."/>
            <person name="Grigoriev I.V."/>
            <person name="Debuchy R."/>
            <person name="Gladieux P."/>
            <person name="Hiltunen Thoren M."/>
            <person name="Johannesson H."/>
        </authorList>
    </citation>
    <scope>NUCLEOTIDE SEQUENCE</scope>
    <source>
        <strain evidence="5">FGSC 1904</strain>
    </source>
</reference>
<dbReference type="CDD" id="cd00067">
    <property type="entry name" value="GAL4"/>
    <property type="match status" value="1"/>
</dbReference>
<dbReference type="GO" id="GO:0006351">
    <property type="term" value="P:DNA-templated transcription"/>
    <property type="evidence" value="ECO:0007669"/>
    <property type="project" value="InterPro"/>
</dbReference>
<dbReference type="InterPro" id="IPR053181">
    <property type="entry name" value="EcdB-like_regulator"/>
</dbReference>
<keyword evidence="2" id="KW-0539">Nucleus</keyword>
<keyword evidence="1" id="KW-0479">Metal-binding</keyword>
<dbReference type="PROSITE" id="PS00463">
    <property type="entry name" value="ZN2_CY6_FUNGAL_1"/>
    <property type="match status" value="1"/>
</dbReference>
<dbReference type="PANTHER" id="PTHR47785">
    <property type="entry name" value="ZN(II)2CYS6 TRANSCRIPTION FACTOR (EUROFUNG)-RELATED-RELATED"/>
    <property type="match status" value="1"/>
</dbReference>
<organism evidence="5 6">
    <name type="scientific">Sordaria brevicollis</name>
    <dbReference type="NCBI Taxonomy" id="83679"/>
    <lineage>
        <taxon>Eukaryota</taxon>
        <taxon>Fungi</taxon>
        <taxon>Dikarya</taxon>
        <taxon>Ascomycota</taxon>
        <taxon>Pezizomycotina</taxon>
        <taxon>Sordariomycetes</taxon>
        <taxon>Sordariomycetidae</taxon>
        <taxon>Sordariales</taxon>
        <taxon>Sordariaceae</taxon>
        <taxon>Sordaria</taxon>
    </lineage>
</organism>
<feature type="domain" description="Zn(2)-C6 fungal-type" evidence="4">
    <location>
        <begin position="42"/>
        <end position="72"/>
    </location>
</feature>
<dbReference type="SMART" id="SM00066">
    <property type="entry name" value="GAL4"/>
    <property type="match status" value="1"/>
</dbReference>
<proteinExistence type="predicted"/>
<name>A0AAE0PCY8_SORBR</name>
<dbReference type="EMBL" id="JAUTDP010000007">
    <property type="protein sequence ID" value="KAK3397574.1"/>
    <property type="molecule type" value="Genomic_DNA"/>
</dbReference>
<feature type="compositionally biased region" description="Low complexity" evidence="3">
    <location>
        <begin position="11"/>
        <end position="21"/>
    </location>
</feature>
<dbReference type="AlphaFoldDB" id="A0AAE0PCY8"/>
<evidence type="ECO:0000256" key="2">
    <source>
        <dbReference type="ARBA" id="ARBA00023242"/>
    </source>
</evidence>
<dbReference type="SUPFAM" id="SSF57701">
    <property type="entry name" value="Zn2/Cys6 DNA-binding domain"/>
    <property type="match status" value="1"/>
</dbReference>
<evidence type="ECO:0000256" key="1">
    <source>
        <dbReference type="ARBA" id="ARBA00022723"/>
    </source>
</evidence>
<reference evidence="5" key="2">
    <citation type="submission" date="2023-07" db="EMBL/GenBank/DDBJ databases">
        <authorList>
            <consortium name="Lawrence Berkeley National Laboratory"/>
            <person name="Haridas S."/>
            <person name="Hensen N."/>
            <person name="Bonometti L."/>
            <person name="Westerberg I."/>
            <person name="Brannstrom I.O."/>
            <person name="Guillou S."/>
            <person name="Cros-Aarteil S."/>
            <person name="Calhoun S."/>
            <person name="Kuo A."/>
            <person name="Mondo S."/>
            <person name="Pangilinan J."/>
            <person name="Riley R."/>
            <person name="LaButti K."/>
            <person name="Andreopoulos B."/>
            <person name="Lipzen A."/>
            <person name="Chen C."/>
            <person name="Yanf M."/>
            <person name="Daum C."/>
            <person name="Ng V."/>
            <person name="Clum A."/>
            <person name="Steindorff A."/>
            <person name="Ohm R."/>
            <person name="Martin F."/>
            <person name="Silar P."/>
            <person name="Natvig D."/>
            <person name="Lalanne C."/>
            <person name="Gautier V."/>
            <person name="Ament-velasquez S.L."/>
            <person name="Kruys A."/>
            <person name="Hutchinson M.I."/>
            <person name="Powell A.J."/>
            <person name="Barry K."/>
            <person name="Miller A.N."/>
            <person name="Grigoriev I.V."/>
            <person name="Debuchy R."/>
            <person name="Gladieux P."/>
            <person name="Thoren M.H."/>
            <person name="Johannesson H."/>
        </authorList>
    </citation>
    <scope>NUCLEOTIDE SEQUENCE</scope>
    <source>
        <strain evidence="5">FGSC 1904</strain>
    </source>
</reference>
<dbReference type="GO" id="GO:0003677">
    <property type="term" value="F:DNA binding"/>
    <property type="evidence" value="ECO:0007669"/>
    <property type="project" value="InterPro"/>
</dbReference>
<sequence>MSDFATRPYQTSSPASSSSTILPPPLPGTSLRKERGAIAAQACDTCRARKQKCDEQRPKCGTCQRFNVECHYREPQPTKKDKTLVEILDKLKVLDVLNILENKIDHLSSRMEHFSSTGHPHTNSVTATHFAPTPPLTVSTGHHGGHSAAIHGPQNGVSKEVPHGLPNVASMADYHYQYVSPTHQMLAWPAIQEHLSTVQLKCPTRDLKSVSIDGPAIALGAQFSMDHTIPVSLQNGDNFIPASVAAPISMFGLDWDVMQTLGKAYFDTINLLHPILDRHTFMTQTLPSLFKNGVDHRLSSTIAFLIFALGEVALGNYRGAPISAHGGRPSGIRGGSKNHPPGIALFNEARKRLGFCVTETSLETVQAYTLASSYCAACSYPMGFWKMIREASLACQSLIMINPGVLSSPQADLLRRAFWHCAVMETCLNLELGFPLTGLEKMESVVSLPDFSTCSSNDDYISNQETQYQEHFASQIALRRLLVEFHGTLSRCRAPLPWSTTYFSDPVVTDVPLFPAPYNTTIPSTSSTPNIIRRMARDLERWRGYLPPNLQWQEDTPGAFPPSATSYTGPNIYSPVTTAGTTNTTTNSTPAISPMLPTPQTDSMSISSVNPVVGSVSMPGNGVIPPVPSVTAAGLGSPQLAHQHPILNSGPGLRQYQPVPQPQMFTADLDAPPARYPYAHDVQVALLRSRYYYAKYLIHRPFLYKALHHPDAMTQDDALGAAECLKASLKWPIAMSPTCLHKRLVPCPFFFTQNFFGILVLLHLVLSDKVPILTRIKDTLCGGDRFEVEARATVELYIDWVRDLRDVEPSAVWDWEIVRALFGLEGDG</sequence>
<evidence type="ECO:0000256" key="3">
    <source>
        <dbReference type="SAM" id="MobiDB-lite"/>
    </source>
</evidence>
<dbReference type="CDD" id="cd12148">
    <property type="entry name" value="fungal_TF_MHR"/>
    <property type="match status" value="1"/>
</dbReference>
<gene>
    <name evidence="5" type="ORF">B0T20DRAFT_223470</name>
</gene>
<evidence type="ECO:0000259" key="4">
    <source>
        <dbReference type="PROSITE" id="PS50048"/>
    </source>
</evidence>